<feature type="domain" description="Xylanolytic transcriptional activator regulatory" evidence="4">
    <location>
        <begin position="82"/>
        <end position="304"/>
    </location>
</feature>
<dbReference type="PANTHER" id="PTHR31001">
    <property type="entry name" value="UNCHARACTERIZED TRANSCRIPTIONAL REGULATORY PROTEIN"/>
    <property type="match status" value="1"/>
</dbReference>
<reference evidence="5 6" key="1">
    <citation type="submission" date="2015-09" db="EMBL/GenBank/DDBJ databases">
        <title>Draft genome of a European isolate of the apple canker pathogen Neonectria ditissima.</title>
        <authorList>
            <person name="Gomez-Cortecero A."/>
            <person name="Harrison R.J."/>
            <person name="Armitage A.D."/>
        </authorList>
    </citation>
    <scope>NUCLEOTIDE SEQUENCE [LARGE SCALE GENOMIC DNA]</scope>
    <source>
        <strain evidence="5 6">R09/05</strain>
    </source>
</reference>
<keyword evidence="6" id="KW-1185">Reference proteome</keyword>
<gene>
    <name evidence="5" type="ORF">AK830_g860</name>
</gene>
<dbReference type="InterPro" id="IPR007219">
    <property type="entry name" value="XnlR_reg_dom"/>
</dbReference>
<dbReference type="EMBL" id="LKCW01000005">
    <property type="protein sequence ID" value="KPM45793.1"/>
    <property type="molecule type" value="Genomic_DNA"/>
</dbReference>
<comment type="subcellular location">
    <subcellularLocation>
        <location evidence="1">Nucleus</location>
    </subcellularLocation>
</comment>
<sequence>MSWSKAERNSFTQESVLAENIVFRICSIHLITQSCSSYVFQNPTVPSSSLSFEPTRCIWLPQRHETKVLVDKYLTYTTYIHHIVHSPSLRALVDHVYDSLQNGTQAPMGPAIFLLALCADVTYSWTSRDEETGLFMNSEEANLQAMFWLKAALDLLDNAQRNGHASVECTQGLLLMSFVIFNLEGISARARSIISKAIVMSRELGLHRIDHPSNTMTSQAPRRTALEAEVGRRVWWYLAATDWMMARFPGPHEGTYYINPNQMAVRKPLNIDDENLTEGGDFVGLPIEEPTCMSYFLQRMRLAELSRTFSDRLGLYASSPDTTRYNCVLEIDEAIEKFIQEIPPFFTMEASELRKLLPTDRRRSIGLIVQRHIINLFVQGQRCKIHIPFFARGTVEPAYARSREVCLKTAQIILETEHELERENVTFVSTRLRLTAVLHSVFLASIALLLDLCLGTDAEVKAKSREQMAQAWRILDGAHGQCLPATRLQDLLRQVMKKNKIPLPVTTRETNSTSSMGSGPRDALPLTPSSTTNQGPSPATTSTDPPYFGSDWDNFDSGMDLDEIDWDSILLGLDAPLV</sequence>
<organism evidence="5 6">
    <name type="scientific">Neonectria ditissima</name>
    <dbReference type="NCBI Taxonomy" id="78410"/>
    <lineage>
        <taxon>Eukaryota</taxon>
        <taxon>Fungi</taxon>
        <taxon>Dikarya</taxon>
        <taxon>Ascomycota</taxon>
        <taxon>Pezizomycotina</taxon>
        <taxon>Sordariomycetes</taxon>
        <taxon>Hypocreomycetidae</taxon>
        <taxon>Hypocreales</taxon>
        <taxon>Nectriaceae</taxon>
        <taxon>Neonectria</taxon>
    </lineage>
</organism>
<protein>
    <recommendedName>
        <fullName evidence="4">Xylanolytic transcriptional activator regulatory domain-containing protein</fullName>
    </recommendedName>
</protein>
<dbReference type="GO" id="GO:0006351">
    <property type="term" value="P:DNA-templated transcription"/>
    <property type="evidence" value="ECO:0007669"/>
    <property type="project" value="InterPro"/>
</dbReference>
<dbReference type="Proteomes" id="UP000050424">
    <property type="component" value="Unassembled WGS sequence"/>
</dbReference>
<dbReference type="PROSITE" id="PS51257">
    <property type="entry name" value="PROKAR_LIPOPROTEIN"/>
    <property type="match status" value="1"/>
</dbReference>
<evidence type="ECO:0000256" key="1">
    <source>
        <dbReference type="ARBA" id="ARBA00004123"/>
    </source>
</evidence>
<evidence type="ECO:0000256" key="2">
    <source>
        <dbReference type="ARBA" id="ARBA00023242"/>
    </source>
</evidence>
<keyword evidence="2" id="KW-0539">Nucleus</keyword>
<dbReference type="AlphaFoldDB" id="A0A0P7BKK6"/>
<dbReference type="GO" id="GO:0008270">
    <property type="term" value="F:zinc ion binding"/>
    <property type="evidence" value="ECO:0007669"/>
    <property type="project" value="InterPro"/>
</dbReference>
<feature type="compositionally biased region" description="Polar residues" evidence="3">
    <location>
        <begin position="507"/>
        <end position="517"/>
    </location>
</feature>
<evidence type="ECO:0000259" key="4">
    <source>
        <dbReference type="Pfam" id="PF04082"/>
    </source>
</evidence>
<dbReference type="PANTHER" id="PTHR31001:SF90">
    <property type="entry name" value="CENTROMERE DNA-BINDING PROTEIN COMPLEX CBF3 SUBUNIT B"/>
    <property type="match status" value="1"/>
</dbReference>
<evidence type="ECO:0000313" key="5">
    <source>
        <dbReference type="EMBL" id="KPM45793.1"/>
    </source>
</evidence>
<evidence type="ECO:0000313" key="6">
    <source>
        <dbReference type="Proteomes" id="UP000050424"/>
    </source>
</evidence>
<proteinExistence type="predicted"/>
<evidence type="ECO:0000256" key="3">
    <source>
        <dbReference type="SAM" id="MobiDB-lite"/>
    </source>
</evidence>
<accession>A0A0P7BKK6</accession>
<dbReference type="Pfam" id="PF04082">
    <property type="entry name" value="Fungal_trans"/>
    <property type="match status" value="1"/>
</dbReference>
<comment type="caution">
    <text evidence="5">The sequence shown here is derived from an EMBL/GenBank/DDBJ whole genome shotgun (WGS) entry which is preliminary data.</text>
</comment>
<dbReference type="InterPro" id="IPR050613">
    <property type="entry name" value="Sec_Metabolite_Reg"/>
</dbReference>
<feature type="region of interest" description="Disordered" evidence="3">
    <location>
        <begin position="502"/>
        <end position="551"/>
    </location>
</feature>
<name>A0A0P7BKK6_9HYPO</name>
<dbReference type="CDD" id="cd12148">
    <property type="entry name" value="fungal_TF_MHR"/>
    <property type="match status" value="1"/>
</dbReference>
<dbReference type="GO" id="GO:0005634">
    <property type="term" value="C:nucleus"/>
    <property type="evidence" value="ECO:0007669"/>
    <property type="project" value="UniProtKB-SubCell"/>
</dbReference>
<dbReference type="STRING" id="78410.A0A0P7BKK6"/>
<dbReference type="OrthoDB" id="3014581at2759"/>
<dbReference type="GO" id="GO:0003677">
    <property type="term" value="F:DNA binding"/>
    <property type="evidence" value="ECO:0007669"/>
    <property type="project" value="InterPro"/>
</dbReference>
<feature type="compositionally biased region" description="Polar residues" evidence="3">
    <location>
        <begin position="527"/>
        <end position="544"/>
    </location>
</feature>